<dbReference type="GO" id="GO:0005737">
    <property type="term" value="C:cytoplasm"/>
    <property type="evidence" value="ECO:0007669"/>
    <property type="project" value="UniProtKB-SubCell"/>
</dbReference>
<sequence length="1173" mass="130358">MQLKSIKLSGFKSFVDPTHFEMPGQLIGVVGPNGCGKSNIIDAVRWVLGESRASELRGESMQDVIFNGSGLRKPSGRASVELIFDNADGRAQGQWSAFAELSVKRVLTRDGNSSYYVNNQVVRRKDIQDIFLGTGMGPRGYAIIGQGTINRILEAKPEELRIFLEEAAGVSKYKERRKETASRLEDTKENLTRVEDIVRELDQQLTRLEKQATVAERHAELSLEMKSSQQLLWFVRQTEAGKEQERHANGIRETQVSLEEQTAKMRHAETELETMRTQQYALQDQVSQAQGDLYQTNADVSQVEAQIRYVQEARQRLQQQTQDLLAQLQRWTVQETDAAQAQRTAEQELGEASEQENALLANLKVLQEQMPGREDAYQLSARELTQVRDGLAVIEQRLASLGERVRSTTAQLEETKGRDSRLTRELDGLRRPDAEALQMAVDRHAMAQRKVDEAKQKAGETQQRVPTADAARSAAQQQIGVANQDLAQTEAKLTALTALQASVQAQGKIGPWLEGKGLKESKRLWQELKVESGWETALESVLRERLAAITAKSVQETLALAQDAPPSRLAILLTEDIATTQSTAPSDFIPLLTRVQSAGAPSISSVLQEWLNHIYIADSLEDALHRRDKLPAGGALVTQQGHLISRVGVQLYAADSEQAGMLARAQEMEGLEKQLRAQRLIQSELQGELDQCISNYQAAHHAAEQARIYSEQAVQEVHGFEVERMQLTQAEEQYSLRATQIQNELTELRQQAEQLSSSNALYSTELQQSQEAKQLKQASLTLAQTNLEAATQERDGLRQTLRSAEIAAQEAAFATRSLKQRIADLQRDQSTARVQIMEIQDKQALAEQELGNLSDAEAQEKLQELLLTRTERETLLANARTEQDALLHQLREADEARMQIERGLQPMRDRVMDLQLREQAARLNYEQFATLLLDAEADLIVLEASFSPDLKVGALQSEVTRLNAEIQSLGPVNMAALDELASSRERKSFLDAQSADLNEAMQTLTDAIAKIDAETRDLLQGTFDEVNKHFGVLFPELFGGGHAELVMTGEEILDSGVQVMAQPPGKKNTTIYLLSGGEKALTAIALVFSLFLLNPAPFCLLDEVDAPLDDANTLRYAQMVAKMSNKTQFVFISHNKITMEIAHQLIGVTMQEQGVSRIVAVDIASAVSMVEAV</sequence>
<feature type="coiled-coil region" evidence="6">
    <location>
        <begin position="251"/>
        <end position="369"/>
    </location>
</feature>
<keyword evidence="2 6" id="KW-0547">Nucleotide-binding</keyword>
<dbReference type="GO" id="GO:0007062">
    <property type="term" value="P:sister chromatid cohesion"/>
    <property type="evidence" value="ECO:0007669"/>
    <property type="project" value="InterPro"/>
</dbReference>
<dbReference type="GO" id="GO:0006260">
    <property type="term" value="P:DNA replication"/>
    <property type="evidence" value="ECO:0007669"/>
    <property type="project" value="UniProtKB-UniRule"/>
</dbReference>
<dbReference type="InterPro" id="IPR011890">
    <property type="entry name" value="SMC_prok"/>
</dbReference>
<dbReference type="InterPro" id="IPR024704">
    <property type="entry name" value="SMC"/>
</dbReference>
<dbReference type="AlphaFoldDB" id="A0A240E197"/>
<evidence type="ECO:0000256" key="6">
    <source>
        <dbReference type="HAMAP-Rule" id="MF_01894"/>
    </source>
</evidence>
<name>A0A240E197_9BURK</name>
<keyword evidence="9" id="KW-1185">Reference proteome</keyword>
<dbReference type="EMBL" id="OANS01000001">
    <property type="protein sequence ID" value="SNX28281.1"/>
    <property type="molecule type" value="Genomic_DNA"/>
</dbReference>
<dbReference type="GO" id="GO:0030261">
    <property type="term" value="P:chromosome condensation"/>
    <property type="evidence" value="ECO:0007669"/>
    <property type="project" value="InterPro"/>
</dbReference>
<gene>
    <name evidence="6" type="primary">smc</name>
    <name evidence="8" type="ORF">SAMN06295945_0607</name>
</gene>
<dbReference type="Proteomes" id="UP000218069">
    <property type="component" value="Unassembled WGS sequence"/>
</dbReference>
<feature type="coiled-coil region" evidence="6">
    <location>
        <begin position="839"/>
        <end position="896"/>
    </location>
</feature>
<dbReference type="Gene3D" id="1.20.1060.20">
    <property type="match status" value="1"/>
</dbReference>
<evidence type="ECO:0000256" key="1">
    <source>
        <dbReference type="ARBA" id="ARBA00022490"/>
    </source>
</evidence>
<dbReference type="SUPFAM" id="SSF75553">
    <property type="entry name" value="Smc hinge domain"/>
    <property type="match status" value="1"/>
</dbReference>
<keyword evidence="1 6" id="KW-0963">Cytoplasm</keyword>
<evidence type="ECO:0000256" key="3">
    <source>
        <dbReference type="ARBA" id="ARBA00022840"/>
    </source>
</evidence>
<dbReference type="CDD" id="cd03278">
    <property type="entry name" value="ABC_SMC_barmotin"/>
    <property type="match status" value="2"/>
</dbReference>
<comment type="domain">
    <text evidence="6">Contains large globular domains required for ATP hydrolysis at each terminus and a third globular domain forming a flexible hinge near the middle of the molecule. These domains are separated by coiled-coil structures.</text>
</comment>
<comment type="similarity">
    <text evidence="6">Belongs to the SMC family.</text>
</comment>
<accession>A0A240E197</accession>
<evidence type="ECO:0000259" key="7">
    <source>
        <dbReference type="SMART" id="SM00968"/>
    </source>
</evidence>
<dbReference type="OrthoDB" id="9808768at2"/>
<feature type="domain" description="SMC hinge" evidence="7">
    <location>
        <begin position="518"/>
        <end position="627"/>
    </location>
</feature>
<comment type="subcellular location">
    <subcellularLocation>
        <location evidence="6">Cytoplasm</location>
    </subcellularLocation>
</comment>
<dbReference type="Pfam" id="PF06470">
    <property type="entry name" value="SMC_hinge"/>
    <property type="match status" value="1"/>
</dbReference>
<keyword evidence="5 6" id="KW-0238">DNA-binding</keyword>
<evidence type="ECO:0000256" key="2">
    <source>
        <dbReference type="ARBA" id="ARBA00022741"/>
    </source>
</evidence>
<dbReference type="InterPro" id="IPR003395">
    <property type="entry name" value="RecF/RecN/SMC_N"/>
</dbReference>
<organism evidence="8 9">
    <name type="scientific">Polynucleobacter meluiroseus</name>
    <dbReference type="NCBI Taxonomy" id="1938814"/>
    <lineage>
        <taxon>Bacteria</taxon>
        <taxon>Pseudomonadati</taxon>
        <taxon>Pseudomonadota</taxon>
        <taxon>Betaproteobacteria</taxon>
        <taxon>Burkholderiales</taxon>
        <taxon>Burkholderiaceae</taxon>
        <taxon>Polynucleobacter</taxon>
    </lineage>
</organism>
<dbReference type="HAMAP" id="MF_01894">
    <property type="entry name" value="Smc_prok"/>
    <property type="match status" value="1"/>
</dbReference>
<evidence type="ECO:0000256" key="5">
    <source>
        <dbReference type="ARBA" id="ARBA00023125"/>
    </source>
</evidence>
<dbReference type="InterPro" id="IPR036277">
    <property type="entry name" value="SMC_hinge_sf"/>
</dbReference>
<comment type="subunit">
    <text evidence="6">Homodimer.</text>
</comment>
<feature type="coiled-coil region" evidence="6">
    <location>
        <begin position="731"/>
        <end position="807"/>
    </location>
</feature>
<dbReference type="Gene3D" id="3.30.70.1620">
    <property type="match status" value="1"/>
</dbReference>
<dbReference type="GO" id="GO:0016887">
    <property type="term" value="F:ATP hydrolysis activity"/>
    <property type="evidence" value="ECO:0007669"/>
    <property type="project" value="InterPro"/>
</dbReference>
<protein>
    <recommendedName>
        <fullName evidence="6">Chromosome partition protein Smc</fullName>
    </recommendedName>
</protein>
<dbReference type="NCBIfam" id="TIGR02168">
    <property type="entry name" value="SMC_prok_B"/>
    <property type="match status" value="1"/>
</dbReference>
<comment type="function">
    <text evidence="6">Required for chromosome condensation and partitioning.</text>
</comment>
<dbReference type="SUPFAM" id="SSF52540">
    <property type="entry name" value="P-loop containing nucleoside triphosphate hydrolases"/>
    <property type="match status" value="2"/>
</dbReference>
<keyword evidence="4 6" id="KW-0175">Coiled coil</keyword>
<dbReference type="InterPro" id="IPR010935">
    <property type="entry name" value="SMC_hinge"/>
</dbReference>
<dbReference type="PANTHER" id="PTHR43977">
    <property type="entry name" value="STRUCTURAL MAINTENANCE OF CHROMOSOMES PROTEIN 3"/>
    <property type="match status" value="1"/>
</dbReference>
<dbReference type="GO" id="GO:0003677">
    <property type="term" value="F:DNA binding"/>
    <property type="evidence" value="ECO:0007669"/>
    <property type="project" value="UniProtKB-UniRule"/>
</dbReference>
<dbReference type="Gene3D" id="3.40.50.300">
    <property type="entry name" value="P-loop containing nucleotide triphosphate hydrolases"/>
    <property type="match status" value="2"/>
</dbReference>
<feature type="binding site" evidence="6">
    <location>
        <begin position="32"/>
        <end position="39"/>
    </location>
    <ligand>
        <name>ATP</name>
        <dbReference type="ChEBI" id="CHEBI:30616"/>
    </ligand>
</feature>
<dbReference type="Pfam" id="PF02463">
    <property type="entry name" value="SMC_N"/>
    <property type="match status" value="1"/>
</dbReference>
<dbReference type="GO" id="GO:0005524">
    <property type="term" value="F:ATP binding"/>
    <property type="evidence" value="ECO:0007669"/>
    <property type="project" value="UniProtKB-UniRule"/>
</dbReference>
<feature type="coiled-coil region" evidence="6">
    <location>
        <begin position="170"/>
        <end position="218"/>
    </location>
</feature>
<dbReference type="SMART" id="SM00968">
    <property type="entry name" value="SMC_hinge"/>
    <property type="match status" value="1"/>
</dbReference>
<proteinExistence type="inferred from homology"/>
<reference evidence="9" key="1">
    <citation type="submission" date="2017-08" db="EMBL/GenBank/DDBJ databases">
        <authorList>
            <person name="Varghese N."/>
            <person name="Submissions S."/>
        </authorList>
    </citation>
    <scope>NUCLEOTIDE SEQUENCE [LARGE SCALE GENOMIC DNA]</scope>
    <source>
        <strain evidence="9">AP-Melu-1000-B4</strain>
    </source>
</reference>
<dbReference type="GO" id="GO:0007059">
    <property type="term" value="P:chromosome segregation"/>
    <property type="evidence" value="ECO:0007669"/>
    <property type="project" value="UniProtKB-UniRule"/>
</dbReference>
<evidence type="ECO:0000313" key="9">
    <source>
        <dbReference type="Proteomes" id="UP000218069"/>
    </source>
</evidence>
<keyword evidence="3 6" id="KW-0067">ATP-binding</keyword>
<feature type="coiled-coil region" evidence="6">
    <location>
        <begin position="437"/>
        <end position="492"/>
    </location>
</feature>
<dbReference type="PIRSF" id="PIRSF005719">
    <property type="entry name" value="SMC"/>
    <property type="match status" value="1"/>
</dbReference>
<dbReference type="GO" id="GO:0005694">
    <property type="term" value="C:chromosome"/>
    <property type="evidence" value="ECO:0007669"/>
    <property type="project" value="InterPro"/>
</dbReference>
<evidence type="ECO:0000256" key="4">
    <source>
        <dbReference type="ARBA" id="ARBA00023054"/>
    </source>
</evidence>
<dbReference type="RefSeq" id="WP_096672339.1">
    <property type="nucleotide sequence ID" value="NZ_OANS01000001.1"/>
</dbReference>
<evidence type="ECO:0000313" key="8">
    <source>
        <dbReference type="EMBL" id="SNX28281.1"/>
    </source>
</evidence>
<dbReference type="InterPro" id="IPR027417">
    <property type="entry name" value="P-loop_NTPase"/>
</dbReference>